<sequence length="281" mass="30141">MVDSDIHSANLTDIVYGGSGPPEVGDPAEDFIEASKLHRDAMGWDAPGVTMLEQTPEMHPVIARAYRGYQSRKSLRLPEATVLETSLSEALLARRSAPQLSGEPVSLEEMATVLRLSWEPVDETGPGFGTQPRRPSPSAGALNPLDVWTVVTDVPGVDPGLYYVRMPETGQAELVWISPVDLDALGEASLQPDIVAAAGFTVVISAMPWRSRFKYGQRALRFALMESGHLAQDLQLVGAALGLASRPLGGFCDDEVSSLLGFDGVDEVPLYLLPFGGRGEV</sequence>
<dbReference type="NCBIfam" id="TIGR03605">
    <property type="entry name" value="antibiot_sagB"/>
    <property type="match status" value="1"/>
</dbReference>
<evidence type="ECO:0000259" key="1">
    <source>
        <dbReference type="Pfam" id="PF00881"/>
    </source>
</evidence>
<dbReference type="SUPFAM" id="SSF55469">
    <property type="entry name" value="FMN-dependent nitroreductase-like"/>
    <property type="match status" value="1"/>
</dbReference>
<dbReference type="InterPro" id="IPR052544">
    <property type="entry name" value="Bacteriocin_Proc_Enz"/>
</dbReference>
<feature type="domain" description="Nitroreductase" evidence="1">
    <location>
        <begin position="93"/>
        <end position="276"/>
    </location>
</feature>
<dbReference type="Proteomes" id="UP001251870">
    <property type="component" value="Unassembled WGS sequence"/>
</dbReference>
<dbReference type="EMBL" id="JAVKGR010000007">
    <property type="protein sequence ID" value="MDR8019393.1"/>
    <property type="molecule type" value="Genomic_DNA"/>
</dbReference>
<dbReference type="InterPro" id="IPR020051">
    <property type="entry name" value="SagB-type_dehydrogenase"/>
</dbReference>
<dbReference type="InterPro" id="IPR000415">
    <property type="entry name" value="Nitroreductase-like"/>
</dbReference>
<evidence type="ECO:0000313" key="3">
    <source>
        <dbReference type="Proteomes" id="UP001251870"/>
    </source>
</evidence>
<dbReference type="Gene3D" id="3.40.109.10">
    <property type="entry name" value="NADH Oxidase"/>
    <property type="match status" value="1"/>
</dbReference>
<dbReference type="Pfam" id="PF00881">
    <property type="entry name" value="Nitroreductase"/>
    <property type="match status" value="1"/>
</dbReference>
<reference evidence="2 3" key="1">
    <citation type="submission" date="2023-09" db="EMBL/GenBank/DDBJ databases">
        <title>Description of three actinobacteria isolated from air of manufacturing shop in a pharmaceutical factory.</title>
        <authorList>
            <person name="Zhang D.-F."/>
        </authorList>
    </citation>
    <scope>NUCLEOTIDE SEQUENCE [LARGE SCALE GENOMIC DNA]</scope>
    <source>
        <strain evidence="2 3">LY-0111</strain>
    </source>
</reference>
<name>A0ABU2DSB7_9MICC</name>
<evidence type="ECO:0000313" key="2">
    <source>
        <dbReference type="EMBL" id="MDR8019393.1"/>
    </source>
</evidence>
<keyword evidence="3" id="KW-1185">Reference proteome</keyword>
<proteinExistence type="predicted"/>
<dbReference type="PANTHER" id="PTHR43745">
    <property type="entry name" value="NITROREDUCTASE MJ1384-RELATED"/>
    <property type="match status" value="1"/>
</dbReference>
<accession>A0ABU2DSB7</accession>
<dbReference type="InterPro" id="IPR029479">
    <property type="entry name" value="Nitroreductase"/>
</dbReference>
<dbReference type="CDD" id="cd02142">
    <property type="entry name" value="McbC_SagB-like_oxidoreductase"/>
    <property type="match status" value="1"/>
</dbReference>
<protein>
    <submittedName>
        <fullName evidence="2">SagB/ThcOx family dehydrogenase</fullName>
    </submittedName>
</protein>
<comment type="caution">
    <text evidence="2">The sequence shown here is derived from an EMBL/GenBank/DDBJ whole genome shotgun (WGS) entry which is preliminary data.</text>
</comment>
<organism evidence="2 3">
    <name type="scientific">Nesterenkonia aerolata</name>
    <dbReference type="NCBI Taxonomy" id="3074079"/>
    <lineage>
        <taxon>Bacteria</taxon>
        <taxon>Bacillati</taxon>
        <taxon>Actinomycetota</taxon>
        <taxon>Actinomycetes</taxon>
        <taxon>Micrococcales</taxon>
        <taxon>Micrococcaceae</taxon>
        <taxon>Nesterenkonia</taxon>
    </lineage>
</organism>
<dbReference type="RefSeq" id="WP_310548382.1">
    <property type="nucleotide sequence ID" value="NZ_JAVKGR010000007.1"/>
</dbReference>
<dbReference type="PANTHER" id="PTHR43745:SF2">
    <property type="entry name" value="NITROREDUCTASE MJ1384-RELATED"/>
    <property type="match status" value="1"/>
</dbReference>
<gene>
    <name evidence="2" type="ORF">RIL96_07410</name>
</gene>